<dbReference type="AlphaFoldDB" id="A0A6A3D1W9"/>
<feature type="compositionally biased region" description="Basic residues" evidence="1">
    <location>
        <begin position="237"/>
        <end position="248"/>
    </location>
</feature>
<keyword evidence="3" id="KW-1185">Reference proteome</keyword>
<name>A0A6A3D1W9_HIBSY</name>
<reference evidence="2" key="1">
    <citation type="submission" date="2019-09" db="EMBL/GenBank/DDBJ databases">
        <title>Draft genome information of white flower Hibiscus syriacus.</title>
        <authorList>
            <person name="Kim Y.-M."/>
        </authorList>
    </citation>
    <scope>NUCLEOTIDE SEQUENCE [LARGE SCALE GENOMIC DNA]</scope>
    <source>
        <strain evidence="2">YM2019G1</strain>
    </source>
</reference>
<feature type="region of interest" description="Disordered" evidence="1">
    <location>
        <begin position="180"/>
        <end position="258"/>
    </location>
</feature>
<feature type="region of interest" description="Disordered" evidence="1">
    <location>
        <begin position="82"/>
        <end position="104"/>
    </location>
</feature>
<proteinExistence type="predicted"/>
<organism evidence="2 3">
    <name type="scientific">Hibiscus syriacus</name>
    <name type="common">Rose of Sharon</name>
    <dbReference type="NCBI Taxonomy" id="106335"/>
    <lineage>
        <taxon>Eukaryota</taxon>
        <taxon>Viridiplantae</taxon>
        <taxon>Streptophyta</taxon>
        <taxon>Embryophyta</taxon>
        <taxon>Tracheophyta</taxon>
        <taxon>Spermatophyta</taxon>
        <taxon>Magnoliopsida</taxon>
        <taxon>eudicotyledons</taxon>
        <taxon>Gunneridae</taxon>
        <taxon>Pentapetalae</taxon>
        <taxon>rosids</taxon>
        <taxon>malvids</taxon>
        <taxon>Malvales</taxon>
        <taxon>Malvaceae</taxon>
        <taxon>Malvoideae</taxon>
        <taxon>Hibiscus</taxon>
    </lineage>
</organism>
<evidence type="ECO:0000313" key="3">
    <source>
        <dbReference type="Proteomes" id="UP000436088"/>
    </source>
</evidence>
<evidence type="ECO:0000313" key="2">
    <source>
        <dbReference type="EMBL" id="KAE8734687.1"/>
    </source>
</evidence>
<feature type="compositionally biased region" description="Polar residues" evidence="1">
    <location>
        <begin position="82"/>
        <end position="103"/>
    </location>
</feature>
<dbReference type="Proteomes" id="UP000436088">
    <property type="component" value="Unassembled WGS sequence"/>
</dbReference>
<dbReference type="EMBL" id="VEPZ02000065">
    <property type="protein sequence ID" value="KAE8734687.1"/>
    <property type="molecule type" value="Genomic_DNA"/>
</dbReference>
<accession>A0A6A3D1W9</accession>
<feature type="compositionally biased region" description="Polar residues" evidence="1">
    <location>
        <begin position="218"/>
        <end position="232"/>
    </location>
</feature>
<feature type="compositionally biased region" description="Polar residues" evidence="1">
    <location>
        <begin position="186"/>
        <end position="201"/>
    </location>
</feature>
<comment type="caution">
    <text evidence="2">The sequence shown here is derived from an EMBL/GenBank/DDBJ whole genome shotgun (WGS) entry which is preliminary data.</text>
</comment>
<protein>
    <submittedName>
        <fullName evidence="2">Detected protein of confused Function</fullName>
    </submittedName>
</protein>
<sequence>MNGWHRVVSSPVMGLPDIEVSQVLNITYLNPSDHKHIPRPPQGVVLPKKLARERALVPGAAIGPQLGEAAHRLVKSTLNVKLNRSTSSSTEQPPSFNISSNYCSIRPRPAGPPDYERGFLDDPNYYYCSQPRPAGPSSYGRGYGNGTNYYGQYNHPQGILGNPRHPSPNGMQIRNNFRSAHKVSSKMPNSGYSQNLDLWSENTGTPPTPPNTRISKPVSVNNTRKQENTSSGAYEKQKKKVYQIKSRPRGVTAPVNQQ</sequence>
<evidence type="ECO:0000256" key="1">
    <source>
        <dbReference type="SAM" id="MobiDB-lite"/>
    </source>
</evidence>
<gene>
    <name evidence="2" type="ORF">F3Y22_tig00000738pilonHSYRG00230</name>
</gene>